<dbReference type="SUPFAM" id="SSF50729">
    <property type="entry name" value="PH domain-like"/>
    <property type="match status" value="1"/>
</dbReference>
<keyword evidence="3" id="KW-0175">Coiled coil</keyword>
<organism evidence="7 8">
    <name type="scientific">Macrostomum lignano</name>
    <dbReference type="NCBI Taxonomy" id="282301"/>
    <lineage>
        <taxon>Eukaryota</taxon>
        <taxon>Metazoa</taxon>
        <taxon>Spiralia</taxon>
        <taxon>Lophotrochozoa</taxon>
        <taxon>Platyhelminthes</taxon>
        <taxon>Rhabditophora</taxon>
        <taxon>Macrostomorpha</taxon>
        <taxon>Macrostomida</taxon>
        <taxon>Macrostomidae</taxon>
        <taxon>Macrostomum</taxon>
    </lineage>
</organism>
<dbReference type="GO" id="GO:0035621">
    <property type="term" value="P:ER to Golgi ceramide transport"/>
    <property type="evidence" value="ECO:0007669"/>
    <property type="project" value="TreeGrafter"/>
</dbReference>
<dbReference type="SUPFAM" id="SSF55961">
    <property type="entry name" value="Bet v1-like"/>
    <property type="match status" value="2"/>
</dbReference>
<dbReference type="InterPro" id="IPR001849">
    <property type="entry name" value="PH_domain"/>
</dbReference>
<dbReference type="InterPro" id="IPR051213">
    <property type="entry name" value="START_lipid_transfer"/>
</dbReference>
<feature type="region of interest" description="Disordered" evidence="4">
    <location>
        <begin position="556"/>
        <end position="602"/>
    </location>
</feature>
<evidence type="ECO:0000256" key="3">
    <source>
        <dbReference type="SAM" id="Coils"/>
    </source>
</evidence>
<dbReference type="PANTHER" id="PTHR19308:SF53">
    <property type="entry name" value="CERAMIDE TRANSFER PROTEIN"/>
    <property type="match status" value="1"/>
</dbReference>
<reference evidence="8" key="1">
    <citation type="submission" date="2016-11" db="UniProtKB">
        <authorList>
            <consortium name="WormBaseParasite"/>
        </authorList>
    </citation>
    <scope>IDENTIFICATION</scope>
</reference>
<dbReference type="Proteomes" id="UP000095280">
    <property type="component" value="Unplaced"/>
</dbReference>
<evidence type="ECO:0000256" key="2">
    <source>
        <dbReference type="ARBA" id="ARBA00022824"/>
    </source>
</evidence>
<name>A0A1I8JCJ6_9PLAT</name>
<evidence type="ECO:0000313" key="7">
    <source>
        <dbReference type="Proteomes" id="UP000095280"/>
    </source>
</evidence>
<sequence length="2018" mass="220034">RRGPTAVGSSSSPSRSAADRQPGWAVGRPLQRAGRSRGSTAGLRAVGRPLQRAEMRGGLPGSGPAAACATEQLEPGRDARTVLRLRPAGFEIRGTRYGPSHRRRRALDWPFNTAGLLSITQLPDLDRREVLALVVSAASVTRCLSTAGAAARAASRCERLPAGPPSSADDSGQRPFGSEVPACRIVVQQLQQVLAKLPRDDGLATLLEDAIFTKVQLLCPHQPCHVLAFVRGALVEPPLALGRQPALHGCRCPTRQGAAGSPLLGSGNGPLPMLDGATAGFQINLVLQQVCCSQVKLVPGECLLCLAQQGFDALALRLAQLRVDVKASFLFTRFTVCSVYFCSVEVADCLVLVEHHRTPTGRFPSTLETTRALFGSRPVLSIKSELGSNRPCSTDDGTLTGMMTRLRAGMDTVLATLAITAVGTTRQACEELLSGKIEILGRPAMLPGRNIETVWALLGRAGDGPRSPVLRSFPKPGRADLGPFGAKLKNFLLLQLAGILGAFRSLQDERGFSGQVLADVFAVLLEFQALVNLHKALTRSSTRLPADSNTRVYKVLNGRPPPAVASSSASAAEDTSSRPRSFGTAVDNGPESETDSEMTEDRRHRGWCVVYDSTKSVDIVCSSPSAPITAFEEAEHIGAILVIQGGARSFRSVQQNDGPRPQLQQQQAVGSSGEQAELGCQTAALHLQLGEHELHLKDGRKFESGITKIIRADDSRLQRVNRHSPSLGNGDFVGVDANQICPPVPGKLVAPAAAAAPVVEGLADSAAAAAGALRALNASAVAGGGSALGSTTAADIDDGDGEDDFDLPDKLVVQGTLSKWTNYVTGWQARFFVIKDGTLSYFKSAQETVLGCRGAVSLCRAVVTAHSLDENRFDLCVGDHIWYLRCESPDLRATWIRALESYRSDSECRACGGGLRRHGSALSIASGSATSRGSFHPSHNVREKLAEIETFREMLGRQLDTLQAYFDLCSQLTGRGKAAKPEALAEAATPAETETGAANAALMRQHACHATEFRGEAVTFKATTAGIIHQMRSCVELMCQREDQWKKRLERQMDKRHHMEDLVRSLQQRIEAAQQQVGAGPLGPDFEEGPGCRLDEDEFFDAVDAQLDRMDEAASSMSLLRASRLPSHGLDPEHPLSQEIATVCQQHWDSWGASTEGMELLESDGPLEVYRSCLEQEGAAVDPILARHTVTGVSAREVAEMFWNLQYRLDWERTLDSAPIVLDTLASDTLLLHQIYKRLWPTAQRDSVFWSHIRHAEQRTMVVNCSTEVGAPPLASGRQRMQLNVSLICETELPEGGRLPTERSQLRCRMQYSARVHPGGWAPMAVLRQVAKREYPRFMRRFSAYCVDRVKHMPLWVSEGLWLVQLWVSEGLWLVQLWVSEGLWLVQLWVSEGLWLVQLWVNEGLWLVQLWVSEGLWLVQLWVSEGLWLVQLWTRAEATSQKQQSKTVQNRSTKEEPGDEDQFFDALEAPCKYSGDASGASAPPPAVERPLQSLEHPLAQEIQAVCRAHWDSWGASTDGMELLESDGLLRVYRHRLAQSDAALDPVLATYTVTGVTAHEVAEMFWNLQYRLDWERTLDSAPIVLDTLASDTLLLHQIYKRLWPTAQRDSVFWSHIRHAEQRTMVVNCSTEVGAPPLASGRQRMQLNVSLICETELPEGGRLPTERSQLRCRMQYSARVHPGGWAPKAIIRQVSRREYPRFLRRFAAFCVERVKHQPVSHCVQPDVRLQQATVLASGIRNHHDRLLTVGALELGRVERHHEFALAGPGRVQRQRALGGLARCQVAVESASWPRRPGPSTEKAQPVRLIGSGFMNEQFRRKSLFCFSSPANIQVAAEQAGVGRVQTQPDVALLSGVVCPVAGGHVELTLGALECLLLLRGAFVVLVLVCHVLALVGADSFGADALADFARIGEDLLPAAVLADRPVLDASVHLGENKLAVELQVNQAAFNSVERAGPGLIDVLAGLLRSGIDGLPAVEFAFLSQIGPAHPEVVPHLDCRAATHQTESEFRSVIGMYESSK</sequence>
<dbReference type="WBParaSite" id="maker-uti_cns_0046641-snap-gene-0.4-mRNA-1">
    <property type="protein sequence ID" value="maker-uti_cns_0046641-snap-gene-0.4-mRNA-1"/>
    <property type="gene ID" value="maker-uti_cns_0046641-snap-gene-0.4"/>
</dbReference>
<feature type="region of interest" description="Disordered" evidence="4">
    <location>
        <begin position="157"/>
        <end position="176"/>
    </location>
</feature>
<dbReference type="PANTHER" id="PTHR19308">
    <property type="entry name" value="PHOSPHATIDYLCHOLINE TRANSFER PROTEIN"/>
    <property type="match status" value="1"/>
</dbReference>
<feature type="domain" description="PH" evidence="5">
    <location>
        <begin position="810"/>
        <end position="904"/>
    </location>
</feature>
<dbReference type="PROSITE" id="PS50003">
    <property type="entry name" value="PH_DOMAIN"/>
    <property type="match status" value="1"/>
</dbReference>
<accession>A0A1I8JCJ6</accession>
<evidence type="ECO:0000259" key="6">
    <source>
        <dbReference type="PROSITE" id="PS50848"/>
    </source>
</evidence>
<feature type="domain" description="START" evidence="6">
    <location>
        <begin position="1138"/>
        <end position="1351"/>
    </location>
</feature>
<dbReference type="Gene3D" id="2.30.29.30">
    <property type="entry name" value="Pleckstrin-homology domain (PH domain)/Phosphotyrosine-binding domain (PTB)"/>
    <property type="match status" value="1"/>
</dbReference>
<proteinExistence type="predicted"/>
<dbReference type="Pfam" id="PF01852">
    <property type="entry name" value="START"/>
    <property type="match status" value="2"/>
</dbReference>
<dbReference type="InterPro" id="IPR002913">
    <property type="entry name" value="START_lipid-bd_dom"/>
</dbReference>
<dbReference type="SMART" id="SM00233">
    <property type="entry name" value="PH"/>
    <property type="match status" value="1"/>
</dbReference>
<dbReference type="SMART" id="SM00234">
    <property type="entry name" value="START"/>
    <property type="match status" value="2"/>
</dbReference>
<dbReference type="InterPro" id="IPR023393">
    <property type="entry name" value="START-like_dom_sf"/>
</dbReference>
<keyword evidence="2" id="KW-0256">Endoplasmic reticulum</keyword>
<dbReference type="GO" id="GO:0008289">
    <property type="term" value="F:lipid binding"/>
    <property type="evidence" value="ECO:0007669"/>
    <property type="project" value="InterPro"/>
</dbReference>
<dbReference type="CDD" id="cd13283">
    <property type="entry name" value="PH_GPBP"/>
    <property type="match status" value="1"/>
</dbReference>
<dbReference type="PROSITE" id="PS50848">
    <property type="entry name" value="START"/>
    <property type="match status" value="2"/>
</dbReference>
<protein>
    <submittedName>
        <fullName evidence="8">PH domain-containing protein</fullName>
    </submittedName>
</protein>
<keyword evidence="7" id="KW-1185">Reference proteome</keyword>
<feature type="coiled-coil region" evidence="3">
    <location>
        <begin position="1049"/>
        <end position="1076"/>
    </location>
</feature>
<evidence type="ECO:0000313" key="8">
    <source>
        <dbReference type="WBParaSite" id="maker-uti_cns_0046641-snap-gene-0.4-mRNA-1"/>
    </source>
</evidence>
<feature type="region of interest" description="Disordered" evidence="4">
    <location>
        <begin position="1"/>
        <end position="67"/>
    </location>
</feature>
<dbReference type="Pfam" id="PF00169">
    <property type="entry name" value="PH"/>
    <property type="match status" value="1"/>
</dbReference>
<comment type="subcellular location">
    <subcellularLocation>
        <location evidence="1">Endoplasmic reticulum</location>
    </subcellularLocation>
</comment>
<feature type="domain" description="START" evidence="6">
    <location>
        <begin position="1499"/>
        <end position="1713"/>
    </location>
</feature>
<dbReference type="GO" id="GO:0005783">
    <property type="term" value="C:endoplasmic reticulum"/>
    <property type="evidence" value="ECO:0007669"/>
    <property type="project" value="UniProtKB-SubCell"/>
</dbReference>
<evidence type="ECO:0000256" key="1">
    <source>
        <dbReference type="ARBA" id="ARBA00004240"/>
    </source>
</evidence>
<dbReference type="Gene3D" id="3.30.530.20">
    <property type="match status" value="2"/>
</dbReference>
<evidence type="ECO:0000256" key="4">
    <source>
        <dbReference type="SAM" id="MobiDB-lite"/>
    </source>
</evidence>
<dbReference type="InterPro" id="IPR011993">
    <property type="entry name" value="PH-like_dom_sf"/>
</dbReference>
<evidence type="ECO:0000259" key="5">
    <source>
        <dbReference type="PROSITE" id="PS50003"/>
    </source>
</evidence>